<protein>
    <submittedName>
        <fullName evidence="1">Uncharacterized protein</fullName>
    </submittedName>
</protein>
<dbReference type="RefSeq" id="WP_094838283.1">
    <property type="nucleotide sequence ID" value="NZ_NEVQ01000013.1"/>
</dbReference>
<gene>
    <name evidence="1" type="ORF">CAL20_15325</name>
</gene>
<sequence length="105" mass="11503">MTTKHTPGPWHWTRYSSEYGCLEDEKGRDVLRAVSGIVYDEYDSDPPSIEVDAADADLIAAAPELLEALQALDALRGPFSPTDERINEAWAKARAAIAKATGEQQ</sequence>
<dbReference type="Proteomes" id="UP000216885">
    <property type="component" value="Unassembled WGS sequence"/>
</dbReference>
<evidence type="ECO:0000313" key="1">
    <source>
        <dbReference type="EMBL" id="OZI56769.1"/>
    </source>
</evidence>
<dbReference type="EMBL" id="NEVQ01000013">
    <property type="protein sequence ID" value="OZI56769.1"/>
    <property type="molecule type" value="Genomic_DNA"/>
</dbReference>
<proteinExistence type="predicted"/>
<keyword evidence="2" id="KW-1185">Reference proteome</keyword>
<evidence type="ECO:0000313" key="2">
    <source>
        <dbReference type="Proteomes" id="UP000216885"/>
    </source>
</evidence>
<comment type="caution">
    <text evidence="1">The sequence shown here is derived from an EMBL/GenBank/DDBJ whole genome shotgun (WGS) entry which is preliminary data.</text>
</comment>
<dbReference type="AlphaFoldDB" id="A0A261U4G3"/>
<accession>A0A261U4G3</accession>
<organism evidence="1 2">
    <name type="scientific">Bordetella genomosp. 4</name>
    <dbReference type="NCBI Taxonomy" id="463044"/>
    <lineage>
        <taxon>Bacteria</taxon>
        <taxon>Pseudomonadati</taxon>
        <taxon>Pseudomonadota</taxon>
        <taxon>Betaproteobacteria</taxon>
        <taxon>Burkholderiales</taxon>
        <taxon>Alcaligenaceae</taxon>
        <taxon>Bordetella</taxon>
    </lineage>
</organism>
<reference evidence="1 2" key="1">
    <citation type="submission" date="2017-05" db="EMBL/GenBank/DDBJ databases">
        <title>Complete and WGS of Bordetella genogroups.</title>
        <authorList>
            <person name="Spilker T."/>
            <person name="LiPuma J."/>
        </authorList>
    </citation>
    <scope>NUCLEOTIDE SEQUENCE [LARGE SCALE GENOMIC DNA]</scope>
    <source>
        <strain evidence="1 2">AU9919</strain>
    </source>
</reference>
<name>A0A261U4G3_9BORD</name>